<keyword evidence="2" id="KW-1185">Reference proteome</keyword>
<protein>
    <submittedName>
        <fullName evidence="1">Uncharacterized protein</fullName>
    </submittedName>
</protein>
<dbReference type="AlphaFoldDB" id="A0A6L9E7Y3"/>
<comment type="caution">
    <text evidence="1">The sequence shown here is derived from an EMBL/GenBank/DDBJ whole genome shotgun (WGS) entry which is preliminary data.</text>
</comment>
<accession>A0A6L9E7Y3</accession>
<dbReference type="EMBL" id="WXYO01000001">
    <property type="protein sequence ID" value="NAS10722.1"/>
    <property type="molecule type" value="Genomic_DNA"/>
</dbReference>
<dbReference type="RefSeq" id="WP_161433516.1">
    <property type="nucleotide sequence ID" value="NZ_WXYO01000001.1"/>
</dbReference>
<sequence length="157" mass="18184">MKTTLEKYETRRIAFRESRQISGWGVKLYTITKRDSFQSELTYSSFLAALPELLKQAGNSDLPTHKQAFVIVHEAREGVLILLNWWTGGEMVETEIYFSDYDNPATILPSPFADKALVCIWEIEVFAHERKAWITHVLSRPENPDFQSYLEDAKILQ</sequence>
<organism evidence="1 2">
    <name type="scientific">Poritiphilus flavus</name>
    <dbReference type="NCBI Taxonomy" id="2697053"/>
    <lineage>
        <taxon>Bacteria</taxon>
        <taxon>Pseudomonadati</taxon>
        <taxon>Bacteroidota</taxon>
        <taxon>Flavobacteriia</taxon>
        <taxon>Flavobacteriales</taxon>
        <taxon>Flavobacteriaceae</taxon>
        <taxon>Poritiphilus</taxon>
    </lineage>
</organism>
<evidence type="ECO:0000313" key="2">
    <source>
        <dbReference type="Proteomes" id="UP000475249"/>
    </source>
</evidence>
<dbReference type="Proteomes" id="UP000475249">
    <property type="component" value="Unassembled WGS sequence"/>
</dbReference>
<reference evidence="1 2" key="1">
    <citation type="submission" date="2020-01" db="EMBL/GenBank/DDBJ databases">
        <title>Bacteria diversity of Porities sp.</title>
        <authorList>
            <person name="Wang G."/>
        </authorList>
    </citation>
    <scope>NUCLEOTIDE SEQUENCE [LARGE SCALE GENOMIC DNA]</scope>
    <source>
        <strain evidence="1 2">R33</strain>
    </source>
</reference>
<evidence type="ECO:0000313" key="1">
    <source>
        <dbReference type="EMBL" id="NAS10722.1"/>
    </source>
</evidence>
<gene>
    <name evidence="1" type="ORF">GTQ38_01830</name>
</gene>
<name>A0A6L9E7Y3_9FLAO</name>
<proteinExistence type="predicted"/>